<accession>A0A5B0KNY7</accession>
<reference evidence="1 2" key="1">
    <citation type="submission" date="2019-07" db="EMBL/GenBank/DDBJ databases">
        <title>Genome sequencing of the stress-tolerant strain Azospirillum brasilense Az19.</title>
        <authorList>
            <person name="Maroniche G.A."/>
            <person name="Garcia J.E."/>
            <person name="Pagnussat L."/>
            <person name="Amenta M."/>
            <person name="Creus C.M."/>
        </authorList>
    </citation>
    <scope>NUCLEOTIDE SEQUENCE [LARGE SCALE GENOMIC DNA]</scope>
    <source>
        <strain evidence="1 2">Az19</strain>
    </source>
</reference>
<organism evidence="1 2">
    <name type="scientific">Azospirillum argentinense</name>
    <dbReference type="NCBI Taxonomy" id="2970906"/>
    <lineage>
        <taxon>Bacteria</taxon>
        <taxon>Pseudomonadati</taxon>
        <taxon>Pseudomonadota</taxon>
        <taxon>Alphaproteobacteria</taxon>
        <taxon>Rhodospirillales</taxon>
        <taxon>Azospirillaceae</taxon>
        <taxon>Azospirillum</taxon>
    </lineage>
</organism>
<evidence type="ECO:0000313" key="2">
    <source>
        <dbReference type="Proteomes" id="UP000325333"/>
    </source>
</evidence>
<sequence length="39" mass="4132">MFAPPHPFALLALRAAALLDAGRMIAARRSGDGRKQRGA</sequence>
<name>A0A5B0KNY7_9PROT</name>
<proteinExistence type="predicted"/>
<dbReference type="Proteomes" id="UP000325333">
    <property type="component" value="Unassembled WGS sequence"/>
</dbReference>
<evidence type="ECO:0000313" key="1">
    <source>
        <dbReference type="EMBL" id="KAA1054387.1"/>
    </source>
</evidence>
<gene>
    <name evidence="1" type="ORF">FH063_006643</name>
</gene>
<dbReference type="EMBL" id="VEWN01000010">
    <property type="protein sequence ID" value="KAA1054387.1"/>
    <property type="molecule type" value="Genomic_DNA"/>
</dbReference>
<comment type="caution">
    <text evidence="1">The sequence shown here is derived from an EMBL/GenBank/DDBJ whole genome shotgun (WGS) entry which is preliminary data.</text>
</comment>
<protein>
    <submittedName>
        <fullName evidence="1">Uncharacterized protein</fullName>
    </submittedName>
</protein>
<dbReference type="AlphaFoldDB" id="A0A5B0KNY7"/>